<protein>
    <recommendedName>
        <fullName evidence="1">GAF domain-containing protein</fullName>
    </recommendedName>
</protein>
<comment type="caution">
    <text evidence="2">The sequence shown here is derived from an EMBL/GenBank/DDBJ whole genome shotgun (WGS) entry which is preliminary data.</text>
</comment>
<gene>
    <name evidence="2" type="ORF">GCM10008956_31540</name>
</gene>
<dbReference type="SUPFAM" id="SSF55781">
    <property type="entry name" value="GAF domain-like"/>
    <property type="match status" value="2"/>
</dbReference>
<dbReference type="Proteomes" id="UP000600547">
    <property type="component" value="Unassembled WGS sequence"/>
</dbReference>
<organism evidence="2 3">
    <name type="scientific">Deinococcus arenae</name>
    <dbReference type="NCBI Taxonomy" id="1452751"/>
    <lineage>
        <taxon>Bacteria</taxon>
        <taxon>Thermotogati</taxon>
        <taxon>Deinococcota</taxon>
        <taxon>Deinococci</taxon>
        <taxon>Deinococcales</taxon>
        <taxon>Deinococcaceae</taxon>
        <taxon>Deinococcus</taxon>
    </lineage>
</organism>
<dbReference type="SMART" id="SM00065">
    <property type="entry name" value="GAF"/>
    <property type="match status" value="1"/>
</dbReference>
<feature type="domain" description="GAF" evidence="1">
    <location>
        <begin position="26"/>
        <end position="168"/>
    </location>
</feature>
<dbReference type="InterPro" id="IPR003018">
    <property type="entry name" value="GAF"/>
</dbReference>
<dbReference type="RefSeq" id="WP_155300282.1">
    <property type="nucleotide sequence ID" value="NZ_BMQG01000013.1"/>
</dbReference>
<reference evidence="3" key="1">
    <citation type="journal article" date="2019" name="Int. J. Syst. Evol. Microbiol.">
        <title>The Global Catalogue of Microorganisms (GCM) 10K type strain sequencing project: providing services to taxonomists for standard genome sequencing and annotation.</title>
        <authorList>
            <consortium name="The Broad Institute Genomics Platform"/>
            <consortium name="The Broad Institute Genome Sequencing Center for Infectious Disease"/>
            <person name="Wu L."/>
            <person name="Ma J."/>
        </authorList>
    </citation>
    <scope>NUCLEOTIDE SEQUENCE [LARGE SCALE GENOMIC DNA]</scope>
    <source>
        <strain evidence="3">JCM 31047</strain>
    </source>
</reference>
<dbReference type="PANTHER" id="PTHR43102">
    <property type="entry name" value="SLR1143 PROTEIN"/>
    <property type="match status" value="1"/>
</dbReference>
<name>A0A8H9GRR1_9DEIO</name>
<dbReference type="Pfam" id="PF01590">
    <property type="entry name" value="GAF"/>
    <property type="match status" value="1"/>
</dbReference>
<accession>A0A8H9GRR1</accession>
<keyword evidence="3" id="KW-1185">Reference proteome</keyword>
<dbReference type="AlphaFoldDB" id="A0A8H9GRR1"/>
<proteinExistence type="predicted"/>
<dbReference type="Gene3D" id="3.30.450.40">
    <property type="match status" value="2"/>
</dbReference>
<dbReference type="InterPro" id="IPR029016">
    <property type="entry name" value="GAF-like_dom_sf"/>
</dbReference>
<evidence type="ECO:0000313" key="3">
    <source>
        <dbReference type="Proteomes" id="UP000600547"/>
    </source>
</evidence>
<evidence type="ECO:0000259" key="1">
    <source>
        <dbReference type="SMART" id="SM00065"/>
    </source>
</evidence>
<dbReference type="PANTHER" id="PTHR43102:SF2">
    <property type="entry name" value="GAF DOMAIN-CONTAINING PROTEIN"/>
    <property type="match status" value="1"/>
</dbReference>
<dbReference type="EMBL" id="BMQG01000013">
    <property type="protein sequence ID" value="GGM53228.1"/>
    <property type="molecule type" value="Genomic_DNA"/>
</dbReference>
<sequence>MIAAPRPDHEAARLLDLARYRVLDTGREEPFDQITRLAARLVQAPVAVLNFVDQYRQWGKAMVGLTDTEVPREHSFCAWTISGDGPFVVEDAAADPRFRDNPMVTGAPHIRMYAGVPLITSAGHCIGSLCVTDHEVHPLTAHDLQALQDLAGLAMQALELRRSVQDAAWMVDAQQRQAEELRQMLEHARVVDGVTRLMHVDLPFEDALEAAAALIGEAVQSDFTAVLVRTASGLTVRVPRAAQTLPPEVQRAAMDLLEGQAASGEPGCCPPALYVDEYVLSPLAAPVLVGAGVRQVAVVPLGTGPVRAALLALRVAARGLRGWQTPDQLLLEVAGRTLGHALHRQMACGPAAPEVPGSLPSGLP</sequence>
<evidence type="ECO:0000313" key="2">
    <source>
        <dbReference type="EMBL" id="GGM53228.1"/>
    </source>
</evidence>